<proteinExistence type="predicted"/>
<keyword evidence="3" id="KW-1185">Reference proteome</keyword>
<gene>
    <name evidence="2" type="ORF">GDO81_023261</name>
</gene>
<evidence type="ECO:0000256" key="1">
    <source>
        <dbReference type="SAM" id="MobiDB-lite"/>
    </source>
</evidence>
<dbReference type="AlphaFoldDB" id="A0AAV6Z9Q9"/>
<comment type="caution">
    <text evidence="2">The sequence shown here is derived from an EMBL/GenBank/DDBJ whole genome shotgun (WGS) entry which is preliminary data.</text>
</comment>
<reference evidence="2" key="1">
    <citation type="thesis" date="2020" institute="ProQuest LLC" country="789 East Eisenhower Parkway, Ann Arbor, MI, USA">
        <title>Comparative Genomics and Chromosome Evolution.</title>
        <authorList>
            <person name="Mudd A.B."/>
        </authorList>
    </citation>
    <scope>NUCLEOTIDE SEQUENCE</scope>
    <source>
        <strain evidence="2">237g6f4</strain>
        <tissue evidence="2">Blood</tissue>
    </source>
</reference>
<accession>A0AAV6Z9Q9</accession>
<evidence type="ECO:0000313" key="2">
    <source>
        <dbReference type="EMBL" id="KAG8544005.1"/>
    </source>
</evidence>
<dbReference type="Proteomes" id="UP000824782">
    <property type="component" value="Unassembled WGS sequence"/>
</dbReference>
<protein>
    <submittedName>
        <fullName evidence="2">Uncharacterized protein</fullName>
    </submittedName>
</protein>
<sequence>MSAAASHITGLPLPTLLGSRFPHYSAPAGEDDCNIAALELNNNIGSAKTRDLGGITLCGDGVNTDIMEVNDWAAPHNGSSAGEAQRGLGAAPASAPPADPPEYTQRQRR</sequence>
<feature type="region of interest" description="Disordered" evidence="1">
    <location>
        <begin position="73"/>
        <end position="109"/>
    </location>
</feature>
<dbReference type="EMBL" id="WNYA01002642">
    <property type="protein sequence ID" value="KAG8544005.1"/>
    <property type="molecule type" value="Genomic_DNA"/>
</dbReference>
<organism evidence="2 3">
    <name type="scientific">Engystomops pustulosus</name>
    <name type="common">Tungara frog</name>
    <name type="synonym">Physalaemus pustulosus</name>
    <dbReference type="NCBI Taxonomy" id="76066"/>
    <lineage>
        <taxon>Eukaryota</taxon>
        <taxon>Metazoa</taxon>
        <taxon>Chordata</taxon>
        <taxon>Craniata</taxon>
        <taxon>Vertebrata</taxon>
        <taxon>Euteleostomi</taxon>
        <taxon>Amphibia</taxon>
        <taxon>Batrachia</taxon>
        <taxon>Anura</taxon>
        <taxon>Neobatrachia</taxon>
        <taxon>Hyloidea</taxon>
        <taxon>Leptodactylidae</taxon>
        <taxon>Leiuperinae</taxon>
        <taxon>Engystomops</taxon>
    </lineage>
</organism>
<name>A0AAV6Z9Q9_ENGPU</name>
<evidence type="ECO:0000313" key="3">
    <source>
        <dbReference type="Proteomes" id="UP000824782"/>
    </source>
</evidence>